<evidence type="ECO:0000313" key="3">
    <source>
        <dbReference type="EMBL" id="PZW36966.1"/>
    </source>
</evidence>
<dbReference type="AlphaFoldDB" id="A0A2W7IHR6"/>
<comment type="caution">
    <text evidence="3">The sequence shown here is derived from an EMBL/GenBank/DDBJ whole genome shotgun (WGS) entry which is preliminary data.</text>
</comment>
<protein>
    <submittedName>
        <fullName evidence="3">Type I restriction enzyme S subunit</fullName>
    </submittedName>
</protein>
<dbReference type="OrthoDB" id="164285at2"/>
<dbReference type="PANTHER" id="PTHR30408">
    <property type="entry name" value="TYPE-1 RESTRICTION ENZYME ECOKI SPECIFICITY PROTEIN"/>
    <property type="match status" value="1"/>
</dbReference>
<evidence type="ECO:0000256" key="1">
    <source>
        <dbReference type="ARBA" id="ARBA00022747"/>
    </source>
</evidence>
<dbReference type="EMBL" id="QKYU01000050">
    <property type="protein sequence ID" value="PZW36966.1"/>
    <property type="molecule type" value="Genomic_DNA"/>
</dbReference>
<dbReference type="InterPro" id="IPR044946">
    <property type="entry name" value="Restrct_endonuc_typeI_TRD_sf"/>
</dbReference>
<dbReference type="InterPro" id="IPR052021">
    <property type="entry name" value="Type-I_RS_S_subunit"/>
</dbReference>
<dbReference type="Gene3D" id="3.90.220.20">
    <property type="entry name" value="DNA methylase specificity domains"/>
    <property type="match status" value="2"/>
</dbReference>
<dbReference type="CDD" id="cd17253">
    <property type="entry name" value="RMtype1_S_Eco933I-TRD2-CR2_like"/>
    <property type="match status" value="1"/>
</dbReference>
<dbReference type="GO" id="GO:0009307">
    <property type="term" value="P:DNA restriction-modification system"/>
    <property type="evidence" value="ECO:0007669"/>
    <property type="project" value="UniProtKB-KW"/>
</dbReference>
<name>A0A2W7IHR6_9PROT</name>
<dbReference type="RefSeq" id="WP_111400617.1">
    <property type="nucleotide sequence ID" value="NZ_QKYU01000050.1"/>
</dbReference>
<dbReference type="PANTHER" id="PTHR30408:SF12">
    <property type="entry name" value="TYPE I RESTRICTION ENZYME MJAVIII SPECIFICITY SUBUNIT"/>
    <property type="match status" value="1"/>
</dbReference>
<dbReference type="Gene3D" id="1.10.287.1120">
    <property type="entry name" value="Bipartite methylase S protein"/>
    <property type="match status" value="1"/>
</dbReference>
<proteinExistence type="predicted"/>
<dbReference type="Proteomes" id="UP000249688">
    <property type="component" value="Unassembled WGS sequence"/>
</dbReference>
<dbReference type="SUPFAM" id="SSF116734">
    <property type="entry name" value="DNA methylase specificity domain"/>
    <property type="match status" value="2"/>
</dbReference>
<keyword evidence="1" id="KW-0680">Restriction system</keyword>
<keyword evidence="2" id="KW-0238">DNA-binding</keyword>
<accession>A0A2W7IHR6</accession>
<reference evidence="3 4" key="1">
    <citation type="submission" date="2018-06" db="EMBL/GenBank/DDBJ databases">
        <title>Genomic Encyclopedia of Archaeal and Bacterial Type Strains, Phase II (KMG-II): from individual species to whole genera.</title>
        <authorList>
            <person name="Goeker M."/>
        </authorList>
    </citation>
    <scope>NUCLEOTIDE SEQUENCE [LARGE SCALE GENOMIC DNA]</scope>
    <source>
        <strain evidence="3 4">DSM 24525</strain>
    </source>
</reference>
<organism evidence="3 4">
    <name type="scientific">Humitalea rosea</name>
    <dbReference type="NCBI Taxonomy" id="990373"/>
    <lineage>
        <taxon>Bacteria</taxon>
        <taxon>Pseudomonadati</taxon>
        <taxon>Pseudomonadota</taxon>
        <taxon>Alphaproteobacteria</taxon>
        <taxon>Acetobacterales</taxon>
        <taxon>Roseomonadaceae</taxon>
        <taxon>Humitalea</taxon>
    </lineage>
</organism>
<keyword evidence="4" id="KW-1185">Reference proteome</keyword>
<gene>
    <name evidence="3" type="ORF">C8P66_1502</name>
</gene>
<dbReference type="GO" id="GO:0003677">
    <property type="term" value="F:DNA binding"/>
    <property type="evidence" value="ECO:0007669"/>
    <property type="project" value="UniProtKB-KW"/>
</dbReference>
<evidence type="ECO:0000313" key="4">
    <source>
        <dbReference type="Proteomes" id="UP000249688"/>
    </source>
</evidence>
<evidence type="ECO:0000256" key="2">
    <source>
        <dbReference type="ARBA" id="ARBA00023125"/>
    </source>
</evidence>
<sequence length="448" mass="49590">MSFPAYLAYQDSGISWIGPVPAGWSVKRLRFLAQVQTGIAKGKDVQGIETIRVPYLRVANVQDGFIDIDDVSEIEIAASDLGRYLLRPGDVLMNEGGDFDKLGRGQVWNSAIDPCIHQNHVFAVRPHGIEPEWLALVTSADCGRFFFMTRAKQSTNLASISSTNLLELPVPCPPPAERRAIMRFLDRETGKIDALVAEQERLIALLKEKRQAVISQAVTKGLDASAPMKESGVAWLGQVPAHWEIVPSTWLFAEGRERAHADDQQLSATQKYGVIPQAEFELLEGRQVTHALMHLDQRKHVEVDNFVISMRSFEGGIERVRNRGCVRSSYITLIASKKAKPSYFSYVFKSKPYIQGLQTTANFIRDGQDLNYGNFRQVPLPLPPGDEQENIAALLIFETNRADALIVEAHRAIALLRERRAALISAAVTGKIDVRGLAAVPQKNAAAA</sequence>